<dbReference type="Proteomes" id="UP000494040">
    <property type="component" value="Unassembled WGS sequence"/>
</dbReference>
<feature type="compositionally biased region" description="Polar residues" evidence="2">
    <location>
        <begin position="200"/>
        <end position="211"/>
    </location>
</feature>
<feature type="compositionally biased region" description="Basic and acidic residues" evidence="2">
    <location>
        <begin position="756"/>
        <end position="782"/>
    </location>
</feature>
<feature type="region of interest" description="Disordered" evidence="2">
    <location>
        <begin position="82"/>
        <end position="327"/>
    </location>
</feature>
<name>A0A8I6R760_CIMLE</name>
<feature type="region of interest" description="Disordered" evidence="2">
    <location>
        <begin position="1"/>
        <end position="52"/>
    </location>
</feature>
<feature type="compositionally biased region" description="Low complexity" evidence="2">
    <location>
        <begin position="397"/>
        <end position="408"/>
    </location>
</feature>
<dbReference type="PANTHER" id="PTHR14429">
    <property type="entry name" value="FIBROSIN FAMILY MEMBER"/>
    <property type="match status" value="1"/>
</dbReference>
<dbReference type="AlphaFoldDB" id="A0A8I6R760"/>
<dbReference type="OrthoDB" id="10060000at2759"/>
<feature type="compositionally biased region" description="Basic and acidic residues" evidence="2">
    <location>
        <begin position="90"/>
        <end position="101"/>
    </location>
</feature>
<feature type="compositionally biased region" description="Basic and acidic residues" evidence="2">
    <location>
        <begin position="896"/>
        <end position="905"/>
    </location>
</feature>
<reference evidence="3" key="1">
    <citation type="submission" date="2022-01" db="UniProtKB">
        <authorList>
            <consortium name="EnsemblMetazoa"/>
        </authorList>
    </citation>
    <scope>IDENTIFICATION</scope>
</reference>
<feature type="compositionally biased region" description="Polar residues" evidence="2">
    <location>
        <begin position="490"/>
        <end position="501"/>
    </location>
</feature>
<feature type="compositionally biased region" description="Pro residues" evidence="2">
    <location>
        <begin position="473"/>
        <end position="485"/>
    </location>
</feature>
<feature type="compositionally biased region" description="Basic residues" evidence="2">
    <location>
        <begin position="7"/>
        <end position="25"/>
    </location>
</feature>
<feature type="compositionally biased region" description="Pro residues" evidence="2">
    <location>
        <begin position="232"/>
        <end position="249"/>
    </location>
</feature>
<feature type="region of interest" description="Disordered" evidence="2">
    <location>
        <begin position="728"/>
        <end position="810"/>
    </location>
</feature>
<evidence type="ECO:0000256" key="1">
    <source>
        <dbReference type="ARBA" id="ARBA00022553"/>
    </source>
</evidence>
<feature type="compositionally biased region" description="Polar residues" evidence="2">
    <location>
        <begin position="354"/>
        <end position="368"/>
    </location>
</feature>
<feature type="compositionally biased region" description="Low complexity" evidence="2">
    <location>
        <begin position="288"/>
        <end position="300"/>
    </location>
</feature>
<dbReference type="KEGG" id="clec:106661434"/>
<evidence type="ECO:0000313" key="3">
    <source>
        <dbReference type="EnsemblMetazoa" id="XP_014240308.1"/>
    </source>
</evidence>
<accession>A0A8I6R760</accession>
<feature type="compositionally biased region" description="Pro residues" evidence="2">
    <location>
        <begin position="414"/>
        <end position="424"/>
    </location>
</feature>
<dbReference type="OMA" id="REDYEHS"/>
<feature type="compositionally biased region" description="Polar residues" evidence="2">
    <location>
        <begin position="437"/>
        <end position="450"/>
    </location>
</feature>
<dbReference type="Pfam" id="PF15336">
    <property type="entry name" value="Auts2"/>
    <property type="match status" value="1"/>
</dbReference>
<proteinExistence type="predicted"/>
<dbReference type="GeneID" id="106661434"/>
<dbReference type="EnsemblMetazoa" id="XM_014384822.2">
    <property type="protein sequence ID" value="XP_014240308.1"/>
    <property type="gene ID" value="LOC106661434"/>
</dbReference>
<sequence length="905" mass="99677">MDERRQSQRSRRRASRILAEKRRRGAALSCDDESPARERAKPPRRKKKEPLYEEDVVDGFAILSFKTFEDIETCLKLGKGATNGVIPTITRDEPAAVKQERASPVPPKIVNNHHEKAAHDVGTSDDSCREKEKRIIKRDPESEDNRLSDASSRCSSGRGYICDSEGDDDKASDSGSVLFSASPPPTRNHESKPADVQIVNGHTPTIKTNGSPRPETPPPPPPPVQAVQPIQQQPPPQPQPPPPQQPPQQPVTSSNHFPAMPNGVPKVERVSPPPVHVSSPRIIPPPSSTYTTRPGVGYVGYPPPPPQPTICHPTTATSQPLPYQPPLYAPYNNTPYLPPSHQLARRSPVGLKPITTSVGPVMPTTTTSSHRDMVNTPLVGRSHSPRGHSPTRERDSYSSNVSSLSRGSVGTPGSIPPYTAPHHPPQSSLPYNKPSIWVSSNTGPQVSPAASSRLGFPHPFPPPMFPPTQVAPSQPPPAPAPPPNPFSAESLFQSSKSSSIPDQGDLLRRELDSRFLASQDRGPYIRTEMHHHQHQHTHVHQHTTPIIPPPPPTLFTSPIVSGTGFTPGAAVESPFYRQSIGFTGYPGYSPGLMHPTFGPSTPFAPPTHIPTFTPKQLTEPSKPKTVKTGKWNAMHVRVAWEIYHHQQKGGLSMGGESKVGTLIGKSDLLRPPTHMFGPPHPFTPAHRAPPTFEHTPPTFPPMGTSVFGRYPAATATFPSLPAFPPPASMHDPWARLQPRPVPTQGFPPTNPWTLKPDPHEEREREKERERSRERARREEKQRRLVSVSKVRDRSPLRAEPQVVPASSKDDEVAMLSRQQHFLTRQPPRPLPPHFLASPWDPYRYDTLRYNPLVAALREEEEQRAKLFGTYPGAPPSVAHLRPKATSPPHRLPPAHQPKEESSQSR</sequence>
<evidence type="ECO:0000313" key="4">
    <source>
        <dbReference type="Proteomes" id="UP000494040"/>
    </source>
</evidence>
<feature type="region of interest" description="Disordered" evidence="2">
    <location>
        <begin position="866"/>
        <end position="905"/>
    </location>
</feature>
<keyword evidence="4" id="KW-1185">Reference proteome</keyword>
<feature type="region of interest" description="Disordered" evidence="2">
    <location>
        <begin position="352"/>
        <end position="503"/>
    </location>
</feature>
<feature type="compositionally biased region" description="Pro residues" evidence="2">
    <location>
        <begin position="214"/>
        <end position="224"/>
    </location>
</feature>
<dbReference type="InterPro" id="IPR023246">
    <property type="entry name" value="AUTS2"/>
</dbReference>
<feature type="compositionally biased region" description="Basic and acidic residues" evidence="2">
    <location>
        <begin position="126"/>
        <end position="147"/>
    </location>
</feature>
<keyword evidence="1" id="KW-0597">Phosphoprotein</keyword>
<evidence type="ECO:0000256" key="2">
    <source>
        <dbReference type="SAM" id="MobiDB-lite"/>
    </source>
</evidence>
<dbReference type="PANTHER" id="PTHR14429:SF22">
    <property type="entry name" value="AGAP013055-PA"/>
    <property type="match status" value="1"/>
</dbReference>
<protein>
    <submittedName>
        <fullName evidence="3">Uncharacterized protein</fullName>
    </submittedName>
</protein>
<organism evidence="3 4">
    <name type="scientific">Cimex lectularius</name>
    <name type="common">Bed bug</name>
    <name type="synonym">Acanthia lectularia</name>
    <dbReference type="NCBI Taxonomy" id="79782"/>
    <lineage>
        <taxon>Eukaryota</taxon>
        <taxon>Metazoa</taxon>
        <taxon>Ecdysozoa</taxon>
        <taxon>Arthropoda</taxon>
        <taxon>Hexapoda</taxon>
        <taxon>Insecta</taxon>
        <taxon>Pterygota</taxon>
        <taxon>Neoptera</taxon>
        <taxon>Paraneoptera</taxon>
        <taxon>Hemiptera</taxon>
        <taxon>Heteroptera</taxon>
        <taxon>Panheteroptera</taxon>
        <taxon>Cimicomorpha</taxon>
        <taxon>Cimicidae</taxon>
        <taxon>Cimex</taxon>
    </lineage>
</organism>
<dbReference type="RefSeq" id="XP_014240308.1">
    <property type="nucleotide sequence ID" value="XM_014384822.2"/>
</dbReference>